<dbReference type="Pfam" id="PF09694">
    <property type="entry name" value="Gcw_chp"/>
    <property type="match status" value="1"/>
</dbReference>
<sequence>MKLTLKALSLAVLGAASTFTFAEEAPASEHTITGNIGVFSSYNLRGITNAPENKNATLQGGLDYSHASGLYAGYWGSTLSYGKTPDDDNAFENDFYAGYKGSITEDLGYTLGFTYYYYYDLGTSNANGFETMLGLNYKDFGITAQTLLEDTTWGNAGDTYFLGSYSYGLPRDFSLNTKLGLYYYDDSAGDFIPEEGTTETFGFRHFTVGLSHPLAETGATMSVDYILGGYDRMDTKQKNKIVLGLSYAF</sequence>
<name>A0A4R0EPR0_9GAMM</name>
<evidence type="ECO:0008006" key="4">
    <source>
        <dbReference type="Google" id="ProtNLM"/>
    </source>
</evidence>
<organism evidence="2 3">
    <name type="scientific">Acinetobacter terrae</name>
    <dbReference type="NCBI Taxonomy" id="2731247"/>
    <lineage>
        <taxon>Bacteria</taxon>
        <taxon>Pseudomonadati</taxon>
        <taxon>Pseudomonadota</taxon>
        <taxon>Gammaproteobacteria</taxon>
        <taxon>Moraxellales</taxon>
        <taxon>Moraxellaceae</taxon>
        <taxon>Acinetobacter</taxon>
        <taxon>Acinetobacter Taxon 24</taxon>
    </lineage>
</organism>
<feature type="signal peptide" evidence="1">
    <location>
        <begin position="1"/>
        <end position="22"/>
    </location>
</feature>
<accession>A0A4R0EPR0</accession>
<comment type="caution">
    <text evidence="2">The sequence shown here is derived from an EMBL/GenBank/DDBJ whole genome shotgun (WGS) entry which is preliminary data.</text>
</comment>
<dbReference type="Proteomes" id="UP000291380">
    <property type="component" value="Unassembled WGS sequence"/>
</dbReference>
<dbReference type="NCBIfam" id="TIGR02001">
    <property type="entry name" value="gcw_chp"/>
    <property type="match status" value="1"/>
</dbReference>
<keyword evidence="1" id="KW-0732">Signal</keyword>
<reference evidence="2 3" key="1">
    <citation type="submission" date="2019-02" db="EMBL/GenBank/DDBJ databases">
        <title>High diversity of culturable Acinetobacter species in natural soil and water ecosystems.</title>
        <authorList>
            <person name="Radolfova-Krizova L."/>
            <person name="Nemec A."/>
        </authorList>
    </citation>
    <scope>NUCLEOTIDE SEQUENCE [LARGE SCALE GENOMIC DNA]</scope>
    <source>
        <strain evidence="2 3">ANC 4281</strain>
    </source>
</reference>
<dbReference type="OrthoDB" id="9793561at2"/>
<gene>
    <name evidence="2" type="ORF">E0H85_03050</name>
</gene>
<dbReference type="EMBL" id="SJOA01000002">
    <property type="protein sequence ID" value="TCB61408.1"/>
    <property type="molecule type" value="Genomic_DNA"/>
</dbReference>
<proteinExistence type="predicted"/>
<evidence type="ECO:0000256" key="1">
    <source>
        <dbReference type="SAM" id="SignalP"/>
    </source>
</evidence>
<feature type="chain" id="PRO_5020686371" description="Porin" evidence="1">
    <location>
        <begin position="23"/>
        <end position="249"/>
    </location>
</feature>
<evidence type="ECO:0000313" key="3">
    <source>
        <dbReference type="Proteomes" id="UP000291380"/>
    </source>
</evidence>
<dbReference type="AlphaFoldDB" id="A0A4R0EPR0"/>
<protein>
    <recommendedName>
        <fullName evidence="4">Porin</fullName>
    </recommendedName>
</protein>
<evidence type="ECO:0000313" key="2">
    <source>
        <dbReference type="EMBL" id="TCB61408.1"/>
    </source>
</evidence>
<dbReference type="InterPro" id="IPR010239">
    <property type="entry name" value="CHP02001"/>
</dbReference>
<dbReference type="RefSeq" id="WP_131270510.1">
    <property type="nucleotide sequence ID" value="NZ_SJOA01000002.1"/>
</dbReference>